<feature type="compositionally biased region" description="Basic and acidic residues" evidence="1">
    <location>
        <begin position="102"/>
        <end position="128"/>
    </location>
</feature>
<dbReference type="Proteomes" id="UP000297273">
    <property type="component" value="Unassembled WGS sequence"/>
</dbReference>
<accession>A0A5F1ZUL0</accession>
<evidence type="ECO:0000256" key="1">
    <source>
        <dbReference type="SAM" id="MobiDB-lite"/>
    </source>
</evidence>
<dbReference type="RefSeq" id="WP_135645047.1">
    <property type="nucleotide sequence ID" value="NZ_RQER01000006.1"/>
</dbReference>
<protein>
    <submittedName>
        <fullName evidence="2">Uncharacterized protein</fullName>
    </submittedName>
</protein>
<dbReference type="AlphaFoldDB" id="A0A5F1ZUL0"/>
<reference evidence="3" key="1">
    <citation type="submission" date="2018-10" db="EMBL/GenBank/DDBJ databases">
        <authorList>
            <person name="Vincent A.T."/>
            <person name="Schiettekatte O."/>
            <person name="Bourhy P."/>
            <person name="Veyrier F.J."/>
            <person name="Picardeau M."/>
        </authorList>
    </citation>
    <scope>NUCLEOTIDE SEQUENCE</scope>
    <source>
        <strain evidence="3">201702690</strain>
    </source>
</reference>
<feature type="compositionally biased region" description="Basic and acidic residues" evidence="1">
    <location>
        <begin position="76"/>
        <end position="86"/>
    </location>
</feature>
<keyword evidence="4" id="KW-1185">Reference proteome</keyword>
<dbReference type="NCBIfam" id="NF047433">
    <property type="entry name" value="Lepto_7_Nterm"/>
    <property type="match status" value="1"/>
</dbReference>
<dbReference type="EMBL" id="RQER01000006">
    <property type="protein sequence ID" value="TGK01319.1"/>
    <property type="molecule type" value="Genomic_DNA"/>
</dbReference>
<dbReference type="Proteomes" id="UP000297946">
    <property type="component" value="Unassembled WGS sequence"/>
</dbReference>
<evidence type="ECO:0000313" key="4">
    <source>
        <dbReference type="Proteomes" id="UP000297273"/>
    </source>
</evidence>
<dbReference type="EMBL" id="RQGC01000004">
    <property type="protein sequence ID" value="TGL42229.1"/>
    <property type="molecule type" value="Genomic_DNA"/>
</dbReference>
<evidence type="ECO:0000313" key="2">
    <source>
        <dbReference type="EMBL" id="TGK01319.1"/>
    </source>
</evidence>
<sequence length="450" mass="49953">MRDIKKKIRSLFCIGFVIFSVSPLFSNDQVIYLKNGQVITGEITNQTATKLTVKLPDGTIKEFAKVEVRRVAFKETGKPIDTKDKTPATPPPLTPEQIAQQKQEELKKQEEDAKKQAVSDEKADKRKKEIEEAKRHKLEFFLGSGAGTVNYQSPYFYQQAVATAQELGGSNGQFSAPMAPSNSTGKANNAEIRYSYNRFVAEVGGSTITSSVKQNTFGTNNINSVTVPAMESGSYQNSMKHVYGNVSYSVYPKPKYDLRPVVGIHQFWFKGEDNSRITFSPGSSTGTEQYYGLVPLPVSEMLKGYSLGLQFDAKLPANFELRTGIQSMHLRGDGHFQQSTYLVAPILGQFSADSFGIYNKWNVNGTSVNLKLLYNWKYGVNFWVGVQSIDLKYKINDANLYFQGSGNNPAPSDLILIKSLFDSFLGPTYAKETKATTILLGASYSLDFSK</sequence>
<dbReference type="OrthoDB" id="314926at2"/>
<name>A0A5F1ZUL0_9LEPT</name>
<gene>
    <name evidence="2" type="ORF">EHO57_10310</name>
    <name evidence="3" type="ORF">EHQ53_08560</name>
</gene>
<organism evidence="2 5">
    <name type="scientific">Leptospira langatensis</name>
    <dbReference type="NCBI Taxonomy" id="2484983"/>
    <lineage>
        <taxon>Bacteria</taxon>
        <taxon>Pseudomonadati</taxon>
        <taxon>Spirochaetota</taxon>
        <taxon>Spirochaetia</taxon>
        <taxon>Leptospirales</taxon>
        <taxon>Leptospiraceae</taxon>
        <taxon>Leptospira</taxon>
    </lineage>
</organism>
<evidence type="ECO:0000313" key="3">
    <source>
        <dbReference type="EMBL" id="TGL42229.1"/>
    </source>
</evidence>
<proteinExistence type="predicted"/>
<reference evidence="2 5" key="2">
    <citation type="journal article" date="2019" name="PLoS Negl. Trop. Dis.">
        <title>Revisiting the worldwide diversity of Leptospira species in the environment.</title>
        <authorList>
            <person name="Vincent A.T."/>
            <person name="Schiettekatte O."/>
            <person name="Bourhy P."/>
            <person name="Veyrier F.J."/>
            <person name="Picardeau M."/>
        </authorList>
    </citation>
    <scope>NUCLEOTIDE SEQUENCE [LARGE SCALE GENOMIC DNA]</scope>
    <source>
        <strain evidence="3">201702690</strain>
        <strain evidence="2 5">SSW18</strain>
    </source>
</reference>
<feature type="region of interest" description="Disordered" evidence="1">
    <location>
        <begin position="76"/>
        <end position="128"/>
    </location>
</feature>
<comment type="caution">
    <text evidence="2">The sequence shown here is derived from an EMBL/GenBank/DDBJ whole genome shotgun (WGS) entry which is preliminary data.</text>
</comment>
<evidence type="ECO:0000313" key="5">
    <source>
        <dbReference type="Proteomes" id="UP000297946"/>
    </source>
</evidence>